<dbReference type="OrthoDB" id="6270329at2759"/>
<dbReference type="Proteomes" id="UP000006882">
    <property type="component" value="Chromosome G1"/>
</dbReference>
<dbReference type="PANTHER" id="PTHR15898">
    <property type="entry name" value="BIFUNCTIONAL APOPTOSIS REGULATOR"/>
    <property type="match status" value="1"/>
</dbReference>
<dbReference type="KEGG" id="pper:18793581"/>
<dbReference type="InterPro" id="IPR013083">
    <property type="entry name" value="Znf_RING/FYVE/PHD"/>
</dbReference>
<dbReference type="GO" id="GO:0008270">
    <property type="term" value="F:zinc ion binding"/>
    <property type="evidence" value="ECO:0007669"/>
    <property type="project" value="InterPro"/>
</dbReference>
<dbReference type="SMART" id="SM00184">
    <property type="entry name" value="RING"/>
    <property type="match status" value="1"/>
</dbReference>
<dbReference type="PANTHER" id="PTHR15898:SF15">
    <property type="entry name" value="E3 UBIQUITIN-PROTEIN LIGASE PRT1-LIKE"/>
    <property type="match status" value="1"/>
</dbReference>
<dbReference type="Gene3D" id="3.30.40.10">
    <property type="entry name" value="Zinc/RING finger domain, C3HC4 (zinc finger)"/>
    <property type="match status" value="1"/>
</dbReference>
<dbReference type="SUPFAM" id="SSF57850">
    <property type="entry name" value="RING/U-box"/>
    <property type="match status" value="2"/>
</dbReference>
<dbReference type="PROSITE" id="PS50089">
    <property type="entry name" value="ZF_RING_2"/>
    <property type="match status" value="1"/>
</dbReference>
<dbReference type="InterPro" id="IPR027370">
    <property type="entry name" value="Znf-RING_euk"/>
</dbReference>
<dbReference type="EMBL" id="CM007651">
    <property type="protein sequence ID" value="ONI26137.1"/>
    <property type="molecule type" value="Genomic_DNA"/>
</dbReference>
<dbReference type="PROSITE" id="PS00518">
    <property type="entry name" value="ZF_RING_1"/>
    <property type="match status" value="1"/>
</dbReference>
<evidence type="ECO:0000313" key="4">
    <source>
        <dbReference type="EMBL" id="ONI26137.1"/>
    </source>
</evidence>
<dbReference type="InterPro" id="IPR043145">
    <property type="entry name" value="Znf_ZZ_sf"/>
</dbReference>
<sequence>MLDDEANSKRPTTSLKNVEATGNAAIKEDCLHDNGPENGTHNKVSVSDLLCAACKNLLFQPVVLNCGHVYCKSCINIPVDGVSRCQICQSMHPNGFPSVCLILEHFLEEQYPEIYAHRRSSSIKQADLHAHQRAGQPVSTLSDDYLSGWSGVGQNVHFAIGCDCCGMSPIIGERYKCKDCVEKMGFDLCGACYNAPFKIPGRFNQQHKPEHVLELVPPRIIHVPPYHLDEDGAEFQEDLENIPAAPIPQDLELVPPEIIAMLSYQSDEDGAEFQEDLEIIPAAPIPQDPENGPNNVPNVYPAFVMSVDNLDPDDDSDDGASPDVIQECEGTNQPRN</sequence>
<dbReference type="InterPro" id="IPR000433">
    <property type="entry name" value="Znf_ZZ"/>
</dbReference>
<evidence type="ECO:0000259" key="2">
    <source>
        <dbReference type="PROSITE" id="PS50089"/>
    </source>
</evidence>
<proteinExistence type="predicted"/>
<dbReference type="HOGENOM" id="CLU_827415_0_0_1"/>
<evidence type="ECO:0000256" key="1">
    <source>
        <dbReference type="SAM" id="MobiDB-lite"/>
    </source>
</evidence>
<dbReference type="Pfam" id="PF00569">
    <property type="entry name" value="ZZ"/>
    <property type="match status" value="1"/>
</dbReference>
<keyword evidence="5" id="KW-1185">Reference proteome</keyword>
<reference evidence="4 5" key="1">
    <citation type="journal article" date="2013" name="Nat. Genet.">
        <title>The high-quality draft genome of peach (Prunus persica) identifies unique patterns of genetic diversity, domestication and genome evolution.</title>
        <authorList>
            <consortium name="International Peach Genome Initiative"/>
            <person name="Verde I."/>
            <person name="Abbott A.G."/>
            <person name="Scalabrin S."/>
            <person name="Jung S."/>
            <person name="Shu S."/>
            <person name="Marroni F."/>
            <person name="Zhebentyayeva T."/>
            <person name="Dettori M.T."/>
            <person name="Grimwood J."/>
            <person name="Cattonaro F."/>
            <person name="Zuccolo A."/>
            <person name="Rossini L."/>
            <person name="Jenkins J."/>
            <person name="Vendramin E."/>
            <person name="Meisel L.A."/>
            <person name="Decroocq V."/>
            <person name="Sosinski B."/>
            <person name="Prochnik S."/>
            <person name="Mitros T."/>
            <person name="Policriti A."/>
            <person name="Cipriani G."/>
            <person name="Dondini L."/>
            <person name="Ficklin S."/>
            <person name="Goodstein D.M."/>
            <person name="Xuan P."/>
            <person name="Del Fabbro C."/>
            <person name="Aramini V."/>
            <person name="Copetti D."/>
            <person name="Gonzalez S."/>
            <person name="Horner D.S."/>
            <person name="Falchi R."/>
            <person name="Lucas S."/>
            <person name="Mica E."/>
            <person name="Maldonado J."/>
            <person name="Lazzari B."/>
            <person name="Bielenberg D."/>
            <person name="Pirona R."/>
            <person name="Miculan M."/>
            <person name="Barakat A."/>
            <person name="Testolin R."/>
            <person name="Stella A."/>
            <person name="Tartarini S."/>
            <person name="Tonutti P."/>
            <person name="Arus P."/>
            <person name="Orellana A."/>
            <person name="Wells C."/>
            <person name="Main D."/>
            <person name="Vizzotto G."/>
            <person name="Silva H."/>
            <person name="Salamini F."/>
            <person name="Schmutz J."/>
            <person name="Morgante M."/>
            <person name="Rokhsar D.S."/>
        </authorList>
    </citation>
    <scope>NUCLEOTIDE SEQUENCE [LARGE SCALE GENOMIC DNA]</scope>
    <source>
        <strain evidence="5">cv. Nemared</strain>
    </source>
</reference>
<evidence type="ECO:0000259" key="3">
    <source>
        <dbReference type="PROSITE" id="PS50135"/>
    </source>
</evidence>
<dbReference type="FunFam" id="3.30.60.90:FF:000014">
    <property type="entry name" value="E3 ubiquitin-protein ligase PRT1"/>
    <property type="match status" value="1"/>
</dbReference>
<protein>
    <recommendedName>
        <fullName evidence="6">ZZ-type domain-containing protein</fullName>
    </recommendedName>
</protein>
<feature type="domain" description="ZZ-type" evidence="3">
    <location>
        <begin position="157"/>
        <end position="221"/>
    </location>
</feature>
<gene>
    <name evidence="4" type="ORF">PRUPE_1G006100</name>
</gene>
<dbReference type="GO" id="GO:0140096">
    <property type="term" value="F:catalytic activity, acting on a protein"/>
    <property type="evidence" value="ECO:0007669"/>
    <property type="project" value="UniProtKB-ARBA"/>
</dbReference>
<evidence type="ECO:0008006" key="6">
    <source>
        <dbReference type="Google" id="ProtNLM"/>
    </source>
</evidence>
<dbReference type="InterPro" id="IPR017907">
    <property type="entry name" value="Znf_RING_CS"/>
</dbReference>
<dbReference type="InterPro" id="IPR001841">
    <property type="entry name" value="Znf_RING"/>
</dbReference>
<dbReference type="Gramene" id="ONI26137">
    <property type="protein sequence ID" value="ONI26137"/>
    <property type="gene ID" value="PRUPE_1G006100"/>
</dbReference>
<dbReference type="Pfam" id="PF13445">
    <property type="entry name" value="zf-RING_UBOX"/>
    <property type="match status" value="1"/>
</dbReference>
<dbReference type="CDD" id="cd02338">
    <property type="entry name" value="ZZ_PCMF_like"/>
    <property type="match status" value="1"/>
</dbReference>
<feature type="compositionally biased region" description="Acidic residues" evidence="1">
    <location>
        <begin position="310"/>
        <end position="320"/>
    </location>
</feature>
<feature type="domain" description="RING-type" evidence="2">
    <location>
        <begin position="51"/>
        <end position="89"/>
    </location>
</feature>
<organism evidence="4 5">
    <name type="scientific">Prunus persica</name>
    <name type="common">Peach</name>
    <name type="synonym">Amygdalus persica</name>
    <dbReference type="NCBI Taxonomy" id="3760"/>
    <lineage>
        <taxon>Eukaryota</taxon>
        <taxon>Viridiplantae</taxon>
        <taxon>Streptophyta</taxon>
        <taxon>Embryophyta</taxon>
        <taxon>Tracheophyta</taxon>
        <taxon>Spermatophyta</taxon>
        <taxon>Magnoliopsida</taxon>
        <taxon>eudicotyledons</taxon>
        <taxon>Gunneridae</taxon>
        <taxon>Pentapetalae</taxon>
        <taxon>rosids</taxon>
        <taxon>fabids</taxon>
        <taxon>Rosales</taxon>
        <taxon>Rosaceae</taxon>
        <taxon>Amygdaloideae</taxon>
        <taxon>Amygdaleae</taxon>
        <taxon>Prunus</taxon>
    </lineage>
</organism>
<name>M5XC90_PRUPE</name>
<feature type="region of interest" description="Disordered" evidence="1">
    <location>
        <begin position="306"/>
        <end position="336"/>
    </location>
</feature>
<evidence type="ECO:0000313" key="5">
    <source>
        <dbReference type="Proteomes" id="UP000006882"/>
    </source>
</evidence>
<accession>M5XC90</accession>
<dbReference type="Gene3D" id="3.30.60.90">
    <property type="match status" value="1"/>
</dbReference>
<dbReference type="AlphaFoldDB" id="M5XC90"/>
<dbReference type="PROSITE" id="PS50135">
    <property type="entry name" value="ZF_ZZ_2"/>
    <property type="match status" value="1"/>
</dbReference>